<evidence type="ECO:0000313" key="6">
    <source>
        <dbReference type="EMBL" id="KAK8884289.1"/>
    </source>
</evidence>
<evidence type="ECO:0000256" key="3">
    <source>
        <dbReference type="ARBA" id="ARBA00023136"/>
    </source>
</evidence>
<comment type="subcellular location">
    <subcellularLocation>
        <location evidence="1">Membrane</location>
        <topology evidence="1">Lipid-anchor</topology>
    </subcellularLocation>
</comment>
<dbReference type="InterPro" id="IPR039789">
    <property type="entry name" value="CYRI"/>
</dbReference>
<dbReference type="Proteomes" id="UP001470230">
    <property type="component" value="Unassembled WGS sequence"/>
</dbReference>
<evidence type="ECO:0000256" key="4">
    <source>
        <dbReference type="ARBA" id="ARBA00023288"/>
    </source>
</evidence>
<dbReference type="EMBL" id="JAPFFF010000008">
    <property type="protein sequence ID" value="KAK8884289.1"/>
    <property type="molecule type" value="Genomic_DNA"/>
</dbReference>
<keyword evidence="7" id="KW-1185">Reference proteome</keyword>
<reference evidence="6 7" key="1">
    <citation type="submission" date="2024-04" db="EMBL/GenBank/DDBJ databases">
        <title>Tritrichomonas musculus Genome.</title>
        <authorList>
            <person name="Alves-Ferreira E."/>
            <person name="Grigg M."/>
            <person name="Lorenzi H."/>
            <person name="Galac M."/>
        </authorList>
    </citation>
    <scope>NUCLEOTIDE SEQUENCE [LARGE SCALE GENOMIC DNA]</scope>
    <source>
        <strain evidence="6 7">EAF2021</strain>
    </source>
</reference>
<dbReference type="Pfam" id="PF07159">
    <property type="entry name" value="CYRIA-B_Rac1-bd"/>
    <property type="match status" value="1"/>
</dbReference>
<accession>A0ABR2JZR4</accession>
<evidence type="ECO:0000259" key="5">
    <source>
        <dbReference type="Pfam" id="PF07159"/>
    </source>
</evidence>
<comment type="caution">
    <text evidence="6">The sequence shown here is derived from an EMBL/GenBank/DDBJ whole genome shotgun (WGS) entry which is preliminary data.</text>
</comment>
<gene>
    <name evidence="6" type="ORF">M9Y10_043397</name>
</gene>
<sequence>MGACGSTPTYEDVFIDVEKPTSSSNNGTETNLADATSKIVLTDILDRFSNYQDVQAQTTAAISNPSETTNENAWQAVLPNVEFQSEIYDFSKNISSAFLNLINFLINEISTKGGSNAKVSRSQCEFLEDYPVAINSICQISQAIIRFDNIKMRLPKLLGDLSYFRRTAPRRPDFSNYDEMYAKSSDMTMFFANASPLLSRCVQEVSSKYSKDPEKFTLVLTLIADIADSLTSTVLYHKFLNDASNVKCLSGVSYMIIFYDNLSTSGAFTVKSPIHLKESLTTLKNYSPPQTELINTVKYSKHFGDPSTPPNIKEILN</sequence>
<feature type="domain" description="CYRIA/CYRIB Rac1 binding" evidence="5">
    <location>
        <begin position="12"/>
        <end position="313"/>
    </location>
</feature>
<protein>
    <submittedName>
        <fullName evidence="6">Protein fam49b</fullName>
    </submittedName>
</protein>
<proteinExistence type="inferred from homology"/>
<evidence type="ECO:0000256" key="1">
    <source>
        <dbReference type="ARBA" id="ARBA00004635"/>
    </source>
</evidence>
<organism evidence="6 7">
    <name type="scientific">Tritrichomonas musculus</name>
    <dbReference type="NCBI Taxonomy" id="1915356"/>
    <lineage>
        <taxon>Eukaryota</taxon>
        <taxon>Metamonada</taxon>
        <taxon>Parabasalia</taxon>
        <taxon>Tritrichomonadida</taxon>
        <taxon>Tritrichomonadidae</taxon>
        <taxon>Tritrichomonas</taxon>
    </lineage>
</organism>
<keyword evidence="4" id="KW-0449">Lipoprotein</keyword>
<evidence type="ECO:0000313" key="7">
    <source>
        <dbReference type="Proteomes" id="UP001470230"/>
    </source>
</evidence>
<name>A0ABR2JZR4_9EUKA</name>
<evidence type="ECO:0000256" key="2">
    <source>
        <dbReference type="ARBA" id="ARBA00005778"/>
    </source>
</evidence>
<dbReference type="PANTHER" id="PTHR12422">
    <property type="entry name" value="GH09096P"/>
    <property type="match status" value="1"/>
</dbReference>
<keyword evidence="3" id="KW-0472">Membrane</keyword>
<dbReference type="InterPro" id="IPR009828">
    <property type="entry name" value="CYRIA/CYRIB_Rac1-bd"/>
</dbReference>
<comment type="similarity">
    <text evidence="2">Belongs to the CYRI family.</text>
</comment>